<evidence type="ECO:0000313" key="1">
    <source>
        <dbReference type="EMBL" id="VAV98948.1"/>
    </source>
</evidence>
<proteinExistence type="predicted"/>
<name>A0A3B0SE34_9ZZZZ</name>
<dbReference type="EMBL" id="UOEF01000279">
    <property type="protein sequence ID" value="VAV98948.1"/>
    <property type="molecule type" value="Genomic_DNA"/>
</dbReference>
<reference evidence="1" key="1">
    <citation type="submission" date="2018-06" db="EMBL/GenBank/DDBJ databases">
        <authorList>
            <person name="Zhirakovskaya E."/>
        </authorList>
    </citation>
    <scope>NUCLEOTIDE SEQUENCE</scope>
</reference>
<organism evidence="1">
    <name type="scientific">hydrothermal vent metagenome</name>
    <dbReference type="NCBI Taxonomy" id="652676"/>
    <lineage>
        <taxon>unclassified sequences</taxon>
        <taxon>metagenomes</taxon>
        <taxon>ecological metagenomes</taxon>
    </lineage>
</organism>
<gene>
    <name evidence="1" type="ORF">MNBD_ALPHA04-337</name>
</gene>
<protein>
    <submittedName>
        <fullName evidence="1">Uncharacterized protein</fullName>
    </submittedName>
</protein>
<sequence length="81" mass="8854">MASMNILNPHDDRKLETPEIGCTPAIGLFGYSITNGRPVTFESAAGYVRDIEQMPNFSPPEIDRFVAQYISSNIGTTQSSS</sequence>
<dbReference type="AlphaFoldDB" id="A0A3B0SE34"/>
<accession>A0A3B0SE34</accession>